<gene>
    <name evidence="5" type="primary">Fgf19</name>
</gene>
<dbReference type="GO" id="GO:0046330">
    <property type="term" value="P:positive regulation of JNK cascade"/>
    <property type="evidence" value="ECO:0007669"/>
    <property type="project" value="Ensembl"/>
</dbReference>
<evidence type="ECO:0000313" key="4">
    <source>
        <dbReference type="Proteomes" id="UP000515203"/>
    </source>
</evidence>
<dbReference type="CTD" id="9965"/>
<dbReference type="GO" id="GO:0005576">
    <property type="term" value="C:extracellular region"/>
    <property type="evidence" value="ECO:0007669"/>
    <property type="project" value="InterPro"/>
</dbReference>
<dbReference type="SUPFAM" id="SSF50353">
    <property type="entry name" value="Cytokine"/>
    <property type="match status" value="1"/>
</dbReference>
<dbReference type="OMA" id="GPHVYYG"/>
<evidence type="ECO:0000313" key="5">
    <source>
        <dbReference type="RefSeq" id="XP_004627388.3"/>
    </source>
</evidence>
<dbReference type="GO" id="GO:0070858">
    <property type="term" value="P:negative regulation of bile acid biosynthetic process"/>
    <property type="evidence" value="ECO:0007669"/>
    <property type="project" value="Ensembl"/>
</dbReference>
<keyword evidence="2" id="KW-1015">Disulfide bond</keyword>
<dbReference type="GO" id="GO:0005104">
    <property type="term" value="F:fibroblast growth factor receptor binding"/>
    <property type="evidence" value="ECO:0007669"/>
    <property type="project" value="Ensembl"/>
</dbReference>
<dbReference type="AlphaFoldDB" id="A0A6P3ENC9"/>
<dbReference type="FunCoup" id="A0A6P3ENC9">
    <property type="interactions" value="918"/>
</dbReference>
<keyword evidence="3" id="KW-0732">Signal</keyword>
<dbReference type="SMART" id="SM00442">
    <property type="entry name" value="FGF"/>
    <property type="match status" value="1"/>
</dbReference>
<dbReference type="InParanoid" id="A0A6P3ENC9"/>
<dbReference type="GeneID" id="101589220"/>
<dbReference type="GO" id="GO:0008284">
    <property type="term" value="P:positive regulation of cell population proliferation"/>
    <property type="evidence" value="ECO:0007669"/>
    <property type="project" value="Ensembl"/>
</dbReference>
<dbReference type="PIRSF" id="PIRSF037961">
    <property type="entry name" value="FGF-19_FGF-21"/>
    <property type="match status" value="1"/>
</dbReference>
<protein>
    <recommendedName>
        <fullName evidence="3">Fibroblast growth factor</fullName>
        <shortName evidence="3">FGF</shortName>
    </recommendedName>
</protein>
<proteinExistence type="inferred from homology"/>
<dbReference type="GO" id="GO:0007507">
    <property type="term" value="P:heart development"/>
    <property type="evidence" value="ECO:0007669"/>
    <property type="project" value="Ensembl"/>
</dbReference>
<dbReference type="GO" id="GO:0010629">
    <property type="term" value="P:negative regulation of gene expression"/>
    <property type="evidence" value="ECO:0007669"/>
    <property type="project" value="Ensembl"/>
</dbReference>
<feature type="disulfide bond" evidence="2">
    <location>
        <begin position="66"/>
        <end position="78"/>
    </location>
</feature>
<evidence type="ECO:0000256" key="1">
    <source>
        <dbReference type="ARBA" id="ARBA00007936"/>
    </source>
</evidence>
<sequence>MRSAPSGCAMVRTLILACLWLVVAGRPLARRSLAQSDQGPHVYYGWDQPIRLRHLYAAGPYGRSRCFLRIHTDGVVDCVEEQSEHCLLEIRAVALETVAIKDINSVRYLCMGPDGRMLGLSWYSEEDCAFKEEISYPGYSIYRSQKHHLPIVLSSVKQRQQYQSKGVLPLSYFLPMLPKASVEPSDNEESHVFSMPLKTDSMDPFGMASEVGLVKSPSFQK</sequence>
<dbReference type="GO" id="GO:0008083">
    <property type="term" value="F:growth factor activity"/>
    <property type="evidence" value="ECO:0007669"/>
    <property type="project" value="InterPro"/>
</dbReference>
<dbReference type="GO" id="GO:0001755">
    <property type="term" value="P:neural crest cell migration"/>
    <property type="evidence" value="ECO:0007669"/>
    <property type="project" value="Ensembl"/>
</dbReference>
<keyword evidence="4" id="KW-1185">Reference proteome</keyword>
<evidence type="ECO:0000256" key="2">
    <source>
        <dbReference type="PIRSR" id="PIRSR037961-50"/>
    </source>
</evidence>
<dbReference type="OrthoDB" id="9937370at2759"/>
<dbReference type="Proteomes" id="UP000515203">
    <property type="component" value="Unplaced"/>
</dbReference>
<feature type="chain" id="PRO_5028522310" description="Fibroblast growth factor" evidence="3">
    <location>
        <begin position="26"/>
        <end position="221"/>
    </location>
</feature>
<dbReference type="RefSeq" id="XP_004627388.3">
    <property type="nucleotide sequence ID" value="XM_004627331.3"/>
</dbReference>
<name>A0A6P3ENC9_OCTDE</name>
<dbReference type="PANTHER" id="PTHR11486">
    <property type="entry name" value="FIBROBLAST GROWTH FACTOR"/>
    <property type="match status" value="1"/>
</dbReference>
<dbReference type="GO" id="GO:0008543">
    <property type="term" value="P:fibroblast growth factor receptor signaling pathway"/>
    <property type="evidence" value="ECO:0007669"/>
    <property type="project" value="Ensembl"/>
</dbReference>
<feature type="disulfide bond" evidence="2">
    <location>
        <begin position="110"/>
        <end position="128"/>
    </location>
</feature>
<dbReference type="GO" id="GO:0046326">
    <property type="term" value="P:positive regulation of D-glucose import"/>
    <property type="evidence" value="ECO:0007669"/>
    <property type="project" value="Ensembl"/>
</dbReference>
<comment type="similarity">
    <text evidence="1 3">Belongs to the heparin-binding growth factors family.</text>
</comment>
<dbReference type="InterPro" id="IPR008996">
    <property type="entry name" value="IL1/FGF"/>
</dbReference>
<reference evidence="5" key="1">
    <citation type="submission" date="2025-08" db="UniProtKB">
        <authorList>
            <consortium name="RefSeq"/>
        </authorList>
    </citation>
    <scope>IDENTIFICATION</scope>
</reference>
<accession>A0A6P3ENC9</accession>
<dbReference type="Pfam" id="PF00167">
    <property type="entry name" value="FGF"/>
    <property type="match status" value="1"/>
</dbReference>
<organism evidence="4 5">
    <name type="scientific">Octodon degus</name>
    <name type="common">Degu</name>
    <name type="synonym">Sciurus degus</name>
    <dbReference type="NCBI Taxonomy" id="10160"/>
    <lineage>
        <taxon>Eukaryota</taxon>
        <taxon>Metazoa</taxon>
        <taxon>Chordata</taxon>
        <taxon>Craniata</taxon>
        <taxon>Vertebrata</taxon>
        <taxon>Euteleostomi</taxon>
        <taxon>Mammalia</taxon>
        <taxon>Eutheria</taxon>
        <taxon>Euarchontoglires</taxon>
        <taxon>Glires</taxon>
        <taxon>Rodentia</taxon>
        <taxon>Hystricomorpha</taxon>
        <taxon>Octodontidae</taxon>
        <taxon>Octodon</taxon>
    </lineage>
</organism>
<dbReference type="InterPro" id="IPR002209">
    <property type="entry name" value="Fibroblast_GF_fam"/>
</dbReference>
<feature type="signal peptide" evidence="3">
    <location>
        <begin position="1"/>
        <end position="25"/>
    </location>
</feature>
<dbReference type="GO" id="GO:0009617">
    <property type="term" value="P:response to bacterium"/>
    <property type="evidence" value="ECO:0007669"/>
    <property type="project" value="Ensembl"/>
</dbReference>
<evidence type="ECO:0000256" key="3">
    <source>
        <dbReference type="RuleBase" id="RU049442"/>
    </source>
</evidence>
<dbReference type="InterPro" id="IPR035444">
    <property type="entry name" value="FGF15/19/21"/>
</dbReference>
<dbReference type="PROSITE" id="PS00247">
    <property type="entry name" value="HBGF_FGF"/>
    <property type="match status" value="1"/>
</dbReference>
<dbReference type="Gene3D" id="2.80.10.50">
    <property type="match status" value="1"/>
</dbReference>
<dbReference type="GO" id="GO:0070374">
    <property type="term" value="P:positive regulation of ERK1 and ERK2 cascade"/>
    <property type="evidence" value="ECO:0007669"/>
    <property type="project" value="Ensembl"/>
</dbReference>